<gene>
    <name evidence="1" type="ORF">DY000_02005179</name>
</gene>
<evidence type="ECO:0000313" key="1">
    <source>
        <dbReference type="EMBL" id="KAF3548438.1"/>
    </source>
</evidence>
<protein>
    <submittedName>
        <fullName evidence="1">Uncharacterized protein</fullName>
    </submittedName>
</protein>
<reference evidence="1 2" key="1">
    <citation type="journal article" date="2020" name="BMC Genomics">
        <title>Intraspecific diversification of the crop wild relative Brassica cretica Lam. using demographic model selection.</title>
        <authorList>
            <person name="Kioukis A."/>
            <person name="Michalopoulou V.A."/>
            <person name="Briers L."/>
            <person name="Pirintsos S."/>
            <person name="Studholme D.J."/>
            <person name="Pavlidis P."/>
            <person name="Sarris P.F."/>
        </authorList>
    </citation>
    <scope>NUCLEOTIDE SEQUENCE [LARGE SCALE GENOMIC DNA]</scope>
    <source>
        <strain evidence="2">cv. PFS-1207/04</strain>
    </source>
</reference>
<dbReference type="Proteomes" id="UP000266723">
    <property type="component" value="Unassembled WGS sequence"/>
</dbReference>
<proteinExistence type="predicted"/>
<name>A0ABQ7C9P6_BRACR</name>
<comment type="caution">
    <text evidence="1">The sequence shown here is derived from an EMBL/GenBank/DDBJ whole genome shotgun (WGS) entry which is preliminary data.</text>
</comment>
<accession>A0ABQ7C9P6</accession>
<keyword evidence="2" id="KW-1185">Reference proteome</keyword>
<dbReference type="EMBL" id="QGKV02000832">
    <property type="protein sequence ID" value="KAF3548438.1"/>
    <property type="molecule type" value="Genomic_DNA"/>
</dbReference>
<sequence length="52" mass="6143">MEEEGREIQSMWKIRQKDFALKEKLNKQKLLDKLIAKTEPLTELEIALKISS</sequence>
<evidence type="ECO:0000313" key="2">
    <source>
        <dbReference type="Proteomes" id="UP000266723"/>
    </source>
</evidence>
<organism evidence="1 2">
    <name type="scientific">Brassica cretica</name>
    <name type="common">Mustard</name>
    <dbReference type="NCBI Taxonomy" id="69181"/>
    <lineage>
        <taxon>Eukaryota</taxon>
        <taxon>Viridiplantae</taxon>
        <taxon>Streptophyta</taxon>
        <taxon>Embryophyta</taxon>
        <taxon>Tracheophyta</taxon>
        <taxon>Spermatophyta</taxon>
        <taxon>Magnoliopsida</taxon>
        <taxon>eudicotyledons</taxon>
        <taxon>Gunneridae</taxon>
        <taxon>Pentapetalae</taxon>
        <taxon>rosids</taxon>
        <taxon>malvids</taxon>
        <taxon>Brassicales</taxon>
        <taxon>Brassicaceae</taxon>
        <taxon>Brassiceae</taxon>
        <taxon>Brassica</taxon>
    </lineage>
</organism>